<dbReference type="InterPro" id="IPR028051">
    <property type="entry name" value="CheX-like_dom"/>
</dbReference>
<dbReference type="GO" id="GO:0006935">
    <property type="term" value="P:chemotaxis"/>
    <property type="evidence" value="ECO:0007669"/>
    <property type="project" value="UniProtKB-KW"/>
</dbReference>
<feature type="modified residue" description="4-aspartylphosphate" evidence="4">
    <location>
        <position position="56"/>
    </location>
</feature>
<feature type="domain" description="Response regulatory" evidence="5">
    <location>
        <begin position="6"/>
        <end position="121"/>
    </location>
</feature>
<dbReference type="InterPro" id="IPR050595">
    <property type="entry name" value="Bact_response_regulator"/>
</dbReference>
<comment type="caution">
    <text evidence="6">The sequence shown here is derived from an EMBL/GenBank/DDBJ whole genome shotgun (WGS) entry which is preliminary data.</text>
</comment>
<organism evidence="6 7">
    <name type="scientific">Andreesenia angusta</name>
    <dbReference type="NCBI Taxonomy" id="39480"/>
    <lineage>
        <taxon>Bacteria</taxon>
        <taxon>Bacillati</taxon>
        <taxon>Bacillota</taxon>
        <taxon>Tissierellia</taxon>
        <taxon>Tissierellales</taxon>
        <taxon>Gottschalkiaceae</taxon>
        <taxon>Andreesenia</taxon>
    </lineage>
</organism>
<evidence type="ECO:0000259" key="5">
    <source>
        <dbReference type="PROSITE" id="PS50110"/>
    </source>
</evidence>
<sequence>MDGKKRVLIVDDSRFSISIITEMLERNGYEVVGEAMNKEEVEQKASELKPDVVTMDMTLPGTDGFECTEIVKKVSPESSVVIVSSLMDEELLEKAKKLKVSGYIQKPVEESQLLAELERASNYKDIFNTLEGIYFDVFKESFADNMNKMTRTLVNFKDEQKKNNVERSKGISIVIGIIGAFSGKMVVDLSNETAGNMASEILKKEEVDMDTILNLLSEWANIIAGNACSMLNMKDRSYGLKIAPPTIFYGEAINISQVNLEVMSVDIETSFGEVTMSVGFKRGEK</sequence>
<dbReference type="OrthoDB" id="9779069at2"/>
<evidence type="ECO:0000313" key="7">
    <source>
        <dbReference type="Proteomes" id="UP000180254"/>
    </source>
</evidence>
<keyword evidence="7" id="KW-1185">Reference proteome</keyword>
<dbReference type="GO" id="GO:0000160">
    <property type="term" value="P:phosphorelay signal transduction system"/>
    <property type="evidence" value="ECO:0007669"/>
    <property type="project" value="UniProtKB-KW"/>
</dbReference>
<keyword evidence="1" id="KW-0145">Chemotaxis</keyword>
<dbReference type="Pfam" id="PF13690">
    <property type="entry name" value="CheX"/>
    <property type="match status" value="1"/>
</dbReference>
<keyword evidence="3" id="KW-0902">Two-component regulatory system</keyword>
<dbReference type="InterPro" id="IPR028976">
    <property type="entry name" value="CheC-like_sf"/>
</dbReference>
<dbReference type="SUPFAM" id="SSF103039">
    <property type="entry name" value="CheC-like"/>
    <property type="match status" value="1"/>
</dbReference>
<dbReference type="Gene3D" id="3.40.50.2300">
    <property type="match status" value="1"/>
</dbReference>
<protein>
    <submittedName>
        <fullName evidence="6">Chemotaxis protein CheY</fullName>
    </submittedName>
</protein>
<name>A0A1S1V9Z4_9FIRM</name>
<dbReference type="InterPro" id="IPR011006">
    <property type="entry name" value="CheY-like_superfamily"/>
</dbReference>
<dbReference type="RefSeq" id="WP_071060568.1">
    <property type="nucleotide sequence ID" value="NZ_MKIE01000001.1"/>
</dbReference>
<reference evidence="6 7" key="1">
    <citation type="submission" date="2016-09" db="EMBL/GenBank/DDBJ databases">
        <title>Genome sequence of Eubacterium angustum.</title>
        <authorList>
            <person name="Poehlein A."/>
            <person name="Daniel R."/>
        </authorList>
    </citation>
    <scope>NUCLEOTIDE SEQUENCE [LARGE SCALE GENOMIC DNA]</scope>
    <source>
        <strain evidence="6 7">DSM 1989</strain>
    </source>
</reference>
<gene>
    <name evidence="6" type="primary">cheY_1</name>
    <name evidence="6" type="ORF">EUAN_00940</name>
</gene>
<dbReference type="InterPro" id="IPR001789">
    <property type="entry name" value="Sig_transdc_resp-reg_receiver"/>
</dbReference>
<evidence type="ECO:0000256" key="1">
    <source>
        <dbReference type="ARBA" id="ARBA00022500"/>
    </source>
</evidence>
<dbReference type="Pfam" id="PF00072">
    <property type="entry name" value="Response_reg"/>
    <property type="match status" value="1"/>
</dbReference>
<dbReference type="Proteomes" id="UP000180254">
    <property type="component" value="Unassembled WGS sequence"/>
</dbReference>
<dbReference type="PROSITE" id="PS50110">
    <property type="entry name" value="RESPONSE_REGULATORY"/>
    <property type="match status" value="1"/>
</dbReference>
<dbReference type="SMART" id="SM00448">
    <property type="entry name" value="REC"/>
    <property type="match status" value="1"/>
</dbReference>
<evidence type="ECO:0000256" key="4">
    <source>
        <dbReference type="PROSITE-ProRule" id="PRU00169"/>
    </source>
</evidence>
<keyword evidence="2 4" id="KW-0597">Phosphoprotein</keyword>
<dbReference type="SUPFAM" id="SSF52172">
    <property type="entry name" value="CheY-like"/>
    <property type="match status" value="1"/>
</dbReference>
<evidence type="ECO:0000256" key="2">
    <source>
        <dbReference type="ARBA" id="ARBA00022553"/>
    </source>
</evidence>
<dbReference type="EMBL" id="MKIE01000001">
    <property type="protein sequence ID" value="OHW63230.1"/>
    <property type="molecule type" value="Genomic_DNA"/>
</dbReference>
<accession>A0A1S1V9Z4</accession>
<dbReference type="CDD" id="cd17906">
    <property type="entry name" value="CheX"/>
    <property type="match status" value="1"/>
</dbReference>
<dbReference type="PANTHER" id="PTHR44591">
    <property type="entry name" value="STRESS RESPONSE REGULATOR PROTEIN 1"/>
    <property type="match status" value="1"/>
</dbReference>
<evidence type="ECO:0000256" key="3">
    <source>
        <dbReference type="ARBA" id="ARBA00023012"/>
    </source>
</evidence>
<dbReference type="PANTHER" id="PTHR44591:SF14">
    <property type="entry name" value="PROTEIN PILG"/>
    <property type="match status" value="1"/>
</dbReference>
<dbReference type="AlphaFoldDB" id="A0A1S1V9Z4"/>
<proteinExistence type="predicted"/>
<dbReference type="Gene3D" id="3.40.1550.10">
    <property type="entry name" value="CheC-like"/>
    <property type="match status" value="1"/>
</dbReference>
<dbReference type="STRING" id="39480.EUAN_00940"/>
<evidence type="ECO:0000313" key="6">
    <source>
        <dbReference type="EMBL" id="OHW63230.1"/>
    </source>
</evidence>